<evidence type="ECO:0000256" key="1">
    <source>
        <dbReference type="SAM" id="Phobius"/>
    </source>
</evidence>
<evidence type="ECO:0000313" key="3">
    <source>
        <dbReference type="Proteomes" id="UP000054097"/>
    </source>
</evidence>
<dbReference type="EMBL" id="KN824305">
    <property type="protein sequence ID" value="KIM26598.1"/>
    <property type="molecule type" value="Genomic_DNA"/>
</dbReference>
<reference evidence="2 3" key="1">
    <citation type="submission" date="2014-04" db="EMBL/GenBank/DDBJ databases">
        <authorList>
            <consortium name="DOE Joint Genome Institute"/>
            <person name="Kuo A."/>
            <person name="Zuccaro A."/>
            <person name="Kohler A."/>
            <person name="Nagy L.G."/>
            <person name="Floudas D."/>
            <person name="Copeland A."/>
            <person name="Barry K.W."/>
            <person name="Cichocki N."/>
            <person name="Veneault-Fourrey C."/>
            <person name="LaButti K."/>
            <person name="Lindquist E.A."/>
            <person name="Lipzen A."/>
            <person name="Lundell T."/>
            <person name="Morin E."/>
            <person name="Murat C."/>
            <person name="Sun H."/>
            <person name="Tunlid A."/>
            <person name="Henrissat B."/>
            <person name="Grigoriev I.V."/>
            <person name="Hibbett D.S."/>
            <person name="Martin F."/>
            <person name="Nordberg H.P."/>
            <person name="Cantor M.N."/>
            <person name="Hua S.X."/>
        </authorList>
    </citation>
    <scope>NUCLEOTIDE SEQUENCE [LARGE SCALE GENOMIC DNA]</scope>
    <source>
        <strain evidence="2 3">MAFF 305830</strain>
    </source>
</reference>
<accession>A0A0C2WJX1</accession>
<dbReference type="Proteomes" id="UP000054097">
    <property type="component" value="Unassembled WGS sequence"/>
</dbReference>
<dbReference type="AlphaFoldDB" id="A0A0C2WJX1"/>
<name>A0A0C2WJX1_SERVB</name>
<gene>
    <name evidence="2" type="ORF">M408DRAFT_182044</name>
</gene>
<keyword evidence="1" id="KW-1133">Transmembrane helix</keyword>
<protein>
    <submittedName>
        <fullName evidence="2">Uncharacterized protein</fullName>
    </submittedName>
</protein>
<keyword evidence="1" id="KW-0472">Membrane</keyword>
<sequence length="169" mass="16499">MSTFSGNGCCDAGLRCAMVNDTPTCCVIGQRCGGEDGGCWVGGVVCNGYPHCCGEGQTCGLDTLGNASCDGSGPPAGTTSISDSPSISLETGVSITTPISEGTDPTSSSIGEPTTPVIVSQTTTPFSVSSVPATTSPNPGTVSGSGSYVLLVNIPSMVGVAALVVVLLG</sequence>
<proteinExistence type="predicted"/>
<evidence type="ECO:0000313" key="2">
    <source>
        <dbReference type="EMBL" id="KIM26598.1"/>
    </source>
</evidence>
<keyword evidence="3" id="KW-1185">Reference proteome</keyword>
<feature type="transmembrane region" description="Helical" evidence="1">
    <location>
        <begin position="148"/>
        <end position="168"/>
    </location>
</feature>
<dbReference type="HOGENOM" id="CLU_1579476_0_0_1"/>
<keyword evidence="1" id="KW-0812">Transmembrane</keyword>
<reference evidence="3" key="2">
    <citation type="submission" date="2015-01" db="EMBL/GenBank/DDBJ databases">
        <title>Evolutionary Origins and Diversification of the Mycorrhizal Mutualists.</title>
        <authorList>
            <consortium name="DOE Joint Genome Institute"/>
            <consortium name="Mycorrhizal Genomics Consortium"/>
            <person name="Kohler A."/>
            <person name="Kuo A."/>
            <person name="Nagy L.G."/>
            <person name="Floudas D."/>
            <person name="Copeland A."/>
            <person name="Barry K.W."/>
            <person name="Cichocki N."/>
            <person name="Veneault-Fourrey C."/>
            <person name="LaButti K."/>
            <person name="Lindquist E.A."/>
            <person name="Lipzen A."/>
            <person name="Lundell T."/>
            <person name="Morin E."/>
            <person name="Murat C."/>
            <person name="Riley R."/>
            <person name="Ohm R."/>
            <person name="Sun H."/>
            <person name="Tunlid A."/>
            <person name="Henrissat B."/>
            <person name="Grigoriev I.V."/>
            <person name="Hibbett D.S."/>
            <person name="Martin F."/>
        </authorList>
    </citation>
    <scope>NUCLEOTIDE SEQUENCE [LARGE SCALE GENOMIC DNA]</scope>
    <source>
        <strain evidence="3">MAFF 305830</strain>
    </source>
</reference>
<organism evidence="2 3">
    <name type="scientific">Serendipita vermifera MAFF 305830</name>
    <dbReference type="NCBI Taxonomy" id="933852"/>
    <lineage>
        <taxon>Eukaryota</taxon>
        <taxon>Fungi</taxon>
        <taxon>Dikarya</taxon>
        <taxon>Basidiomycota</taxon>
        <taxon>Agaricomycotina</taxon>
        <taxon>Agaricomycetes</taxon>
        <taxon>Sebacinales</taxon>
        <taxon>Serendipitaceae</taxon>
        <taxon>Serendipita</taxon>
    </lineage>
</organism>